<dbReference type="FunFam" id="3.30.160.60:FF:001158">
    <property type="entry name" value="zinc finger protein 22"/>
    <property type="match status" value="1"/>
</dbReference>
<evidence type="ECO:0000256" key="9">
    <source>
        <dbReference type="ARBA" id="ARBA00023125"/>
    </source>
</evidence>
<feature type="domain" description="C2H2-type" evidence="14">
    <location>
        <begin position="345"/>
        <end position="372"/>
    </location>
</feature>
<feature type="domain" description="C2H2-type" evidence="14">
    <location>
        <begin position="373"/>
        <end position="400"/>
    </location>
</feature>
<dbReference type="SUPFAM" id="SSF57667">
    <property type="entry name" value="beta-beta-alpha zinc fingers"/>
    <property type="match status" value="4"/>
</dbReference>
<keyword evidence="8" id="KW-0805">Transcription regulation</keyword>
<keyword evidence="10" id="KW-0804">Transcription</keyword>
<dbReference type="Proteomes" id="UP000265140">
    <property type="component" value="Chromosome 12"/>
</dbReference>
<reference evidence="15" key="3">
    <citation type="submission" date="2025-09" db="UniProtKB">
        <authorList>
            <consortium name="Ensembl"/>
        </authorList>
    </citation>
    <scope>IDENTIFICATION</scope>
</reference>
<dbReference type="AlphaFoldDB" id="A0AAY5KEW6"/>
<reference evidence="15 16" key="1">
    <citation type="submission" date="2020-02" db="EMBL/GenBank/DDBJ databases">
        <title>Esox lucius (northern pike) genome, fEsoLuc1, primary haplotype.</title>
        <authorList>
            <person name="Myers G."/>
            <person name="Karagic N."/>
            <person name="Meyer A."/>
            <person name="Pippel M."/>
            <person name="Reichard M."/>
            <person name="Winkler S."/>
            <person name="Tracey A."/>
            <person name="Sims Y."/>
            <person name="Howe K."/>
            <person name="Rhie A."/>
            <person name="Formenti G."/>
            <person name="Durbin R."/>
            <person name="Fedrigo O."/>
            <person name="Jarvis E.D."/>
        </authorList>
    </citation>
    <scope>NUCLEOTIDE SEQUENCE [LARGE SCALE GENOMIC DNA]</scope>
</reference>
<proteinExistence type="inferred from homology"/>
<evidence type="ECO:0000313" key="16">
    <source>
        <dbReference type="Proteomes" id="UP000265140"/>
    </source>
</evidence>
<evidence type="ECO:0000256" key="13">
    <source>
        <dbReference type="SAM" id="MobiDB-lite"/>
    </source>
</evidence>
<dbReference type="PROSITE" id="PS00028">
    <property type="entry name" value="ZINC_FINGER_C2H2_1"/>
    <property type="match status" value="8"/>
</dbReference>
<dbReference type="Gene3D" id="3.30.160.60">
    <property type="entry name" value="Classic Zinc Finger"/>
    <property type="match status" value="8"/>
</dbReference>
<name>A0AAY5KEW6_ESOLU</name>
<feature type="domain" description="C2H2-type" evidence="14">
    <location>
        <begin position="429"/>
        <end position="456"/>
    </location>
</feature>
<dbReference type="InterPro" id="IPR013087">
    <property type="entry name" value="Znf_C2H2_type"/>
</dbReference>
<evidence type="ECO:0000313" key="15">
    <source>
        <dbReference type="Ensembl" id="ENSELUP00000087623.1"/>
    </source>
</evidence>
<feature type="domain" description="C2H2-type" evidence="14">
    <location>
        <begin position="513"/>
        <end position="540"/>
    </location>
</feature>
<dbReference type="FunFam" id="3.30.160.60:FF:000478">
    <property type="entry name" value="Zinc finger protein 133"/>
    <property type="match status" value="1"/>
</dbReference>
<keyword evidence="7" id="KW-0862">Zinc</keyword>
<dbReference type="PANTHER" id="PTHR24393:SF158">
    <property type="entry name" value="C2H2-TYPE DOMAIN-CONTAINING PROTEIN"/>
    <property type="match status" value="1"/>
</dbReference>
<dbReference type="FunFam" id="3.30.160.60:FF:002343">
    <property type="entry name" value="Zinc finger protein 33A"/>
    <property type="match status" value="1"/>
</dbReference>
<dbReference type="GO" id="GO:0001228">
    <property type="term" value="F:DNA-binding transcription activator activity, RNA polymerase II-specific"/>
    <property type="evidence" value="ECO:0007669"/>
    <property type="project" value="TreeGrafter"/>
</dbReference>
<feature type="domain" description="C2H2-type" evidence="14">
    <location>
        <begin position="401"/>
        <end position="428"/>
    </location>
</feature>
<evidence type="ECO:0000256" key="11">
    <source>
        <dbReference type="ARBA" id="ARBA00023242"/>
    </source>
</evidence>
<keyword evidence="9" id="KW-0238">DNA-binding</keyword>
<dbReference type="GO" id="GO:0000978">
    <property type="term" value="F:RNA polymerase II cis-regulatory region sequence-specific DNA binding"/>
    <property type="evidence" value="ECO:0007669"/>
    <property type="project" value="TreeGrafter"/>
</dbReference>
<feature type="domain" description="C2H2-type" evidence="14">
    <location>
        <begin position="457"/>
        <end position="484"/>
    </location>
</feature>
<accession>A0AAY5KEW6</accession>
<dbReference type="FunFam" id="3.30.160.60:FF:000966">
    <property type="entry name" value="ZFP90 zinc finger protein"/>
    <property type="match status" value="2"/>
</dbReference>
<dbReference type="PANTHER" id="PTHR24393">
    <property type="entry name" value="ZINC FINGER PROTEIN"/>
    <property type="match status" value="1"/>
</dbReference>
<evidence type="ECO:0000256" key="5">
    <source>
        <dbReference type="ARBA" id="ARBA00022737"/>
    </source>
</evidence>
<evidence type="ECO:0000256" key="8">
    <source>
        <dbReference type="ARBA" id="ARBA00023015"/>
    </source>
</evidence>
<keyword evidence="4" id="KW-0479">Metal-binding</keyword>
<evidence type="ECO:0000256" key="2">
    <source>
        <dbReference type="ARBA" id="ARBA00004123"/>
    </source>
</evidence>
<evidence type="ECO:0000256" key="3">
    <source>
        <dbReference type="ARBA" id="ARBA00006991"/>
    </source>
</evidence>
<evidence type="ECO:0000256" key="12">
    <source>
        <dbReference type="PROSITE-ProRule" id="PRU00042"/>
    </source>
</evidence>
<evidence type="ECO:0000256" key="7">
    <source>
        <dbReference type="ARBA" id="ARBA00022833"/>
    </source>
</evidence>
<comment type="function">
    <text evidence="1">May be involved in transcriptional regulation.</text>
</comment>
<dbReference type="FunFam" id="3.30.160.60:FF:000912">
    <property type="entry name" value="Zinc finger protein 660"/>
    <property type="match status" value="1"/>
</dbReference>
<keyword evidence="5" id="KW-0677">Repeat</keyword>
<evidence type="ECO:0000256" key="6">
    <source>
        <dbReference type="ARBA" id="ARBA00022771"/>
    </source>
</evidence>
<dbReference type="FunFam" id="3.30.160.60:FF:000417">
    <property type="entry name" value="Zinc finger protein"/>
    <property type="match status" value="1"/>
</dbReference>
<comment type="subcellular location">
    <subcellularLocation>
        <location evidence="2">Nucleus</location>
    </subcellularLocation>
</comment>
<evidence type="ECO:0000256" key="10">
    <source>
        <dbReference type="ARBA" id="ARBA00023163"/>
    </source>
</evidence>
<comment type="similarity">
    <text evidence="3">Belongs to the krueppel C2H2-type zinc-finger protein family.</text>
</comment>
<keyword evidence="6 12" id="KW-0863">Zinc-finger</keyword>
<dbReference type="PROSITE" id="PS50157">
    <property type="entry name" value="ZINC_FINGER_C2H2_2"/>
    <property type="match status" value="8"/>
</dbReference>
<protein>
    <recommendedName>
        <fullName evidence="14">C2H2-type domain-containing protein</fullName>
    </recommendedName>
</protein>
<keyword evidence="16" id="KW-1185">Reference proteome</keyword>
<evidence type="ECO:0000259" key="14">
    <source>
        <dbReference type="PROSITE" id="PS50157"/>
    </source>
</evidence>
<keyword evidence="11" id="KW-0539">Nucleus</keyword>
<dbReference type="GeneTree" id="ENSGT01150000286958"/>
<organism evidence="15 16">
    <name type="scientific">Esox lucius</name>
    <name type="common">Northern pike</name>
    <dbReference type="NCBI Taxonomy" id="8010"/>
    <lineage>
        <taxon>Eukaryota</taxon>
        <taxon>Metazoa</taxon>
        <taxon>Chordata</taxon>
        <taxon>Craniata</taxon>
        <taxon>Vertebrata</taxon>
        <taxon>Euteleostomi</taxon>
        <taxon>Actinopterygii</taxon>
        <taxon>Neopterygii</taxon>
        <taxon>Teleostei</taxon>
        <taxon>Protacanthopterygii</taxon>
        <taxon>Esociformes</taxon>
        <taxon>Esocidae</taxon>
        <taxon>Esox</taxon>
    </lineage>
</organism>
<dbReference type="GO" id="GO:0008270">
    <property type="term" value="F:zinc ion binding"/>
    <property type="evidence" value="ECO:0007669"/>
    <property type="project" value="UniProtKB-KW"/>
</dbReference>
<feature type="region of interest" description="Disordered" evidence="13">
    <location>
        <begin position="63"/>
        <end position="82"/>
    </location>
</feature>
<dbReference type="FunFam" id="3.30.160.60:FF:001177">
    <property type="entry name" value="Zinc finger protein 33A"/>
    <property type="match status" value="1"/>
</dbReference>
<dbReference type="Pfam" id="PF00096">
    <property type="entry name" value="zf-C2H2"/>
    <property type="match status" value="8"/>
</dbReference>
<sequence>MAKLQSFFVFLNKRLTEAALDIFVTVERTVLEYQEENDRMRSILQKTPEIRLCKIDSVSFSVSEEEVPPERQQEDSETTQIKEEPEELMISQEEEQDQGPFDSKDSIFTPPCVKSECDQWDPLHKAILTEYPTLSQSKTSKLQTFHVFLKDFFTVSAAVKIFGAVEKTVAEYQEENERLRTLLSRMEEVPPEQQPCEKEWGPIPGQENPEPTQIKDEQEELRTNQEEEQDRGVEPDIIEFIIPPSYVKNECDQDDPLYSLPQAQTVENREREFKPGDLKTFHTVTHLELLDLSCDPPDNLNKKILKQNKETHKEKSFSCDDCGKHFSQKGALNRHIVIHTGEKPFSCGDCGKCFSRKGSLGKHILTHTGDKPFTCSDCGKCFSRKEHLTLHIRTHTGEKPFSCGDCGKNFYHRQTLKQHELTHTGKKSFSCVDCGKSFNNRQTLNQHKLTHTGEKSFSCDDCGKCFSQKGTLKSHTLTHTGEKPFICENCGKSFSQKHHLERHMLTHTGEKAFSCGDCKKCFSRKEHLVLHMRTHTGEKSFSYGDYGKTS</sequence>
<dbReference type="InterPro" id="IPR036236">
    <property type="entry name" value="Znf_C2H2_sf"/>
</dbReference>
<evidence type="ECO:0000256" key="1">
    <source>
        <dbReference type="ARBA" id="ARBA00003767"/>
    </source>
</evidence>
<feature type="region of interest" description="Disordered" evidence="13">
    <location>
        <begin position="188"/>
        <end position="212"/>
    </location>
</feature>
<reference evidence="15" key="2">
    <citation type="submission" date="2025-08" db="UniProtKB">
        <authorList>
            <consortium name="Ensembl"/>
        </authorList>
    </citation>
    <scope>IDENTIFICATION</scope>
</reference>
<gene>
    <name evidence="15" type="primary">ZNF449</name>
</gene>
<evidence type="ECO:0000256" key="4">
    <source>
        <dbReference type="ARBA" id="ARBA00022723"/>
    </source>
</evidence>
<dbReference type="GO" id="GO:0005634">
    <property type="term" value="C:nucleus"/>
    <property type="evidence" value="ECO:0007669"/>
    <property type="project" value="UniProtKB-SubCell"/>
</dbReference>
<feature type="domain" description="C2H2-type" evidence="14">
    <location>
        <begin position="317"/>
        <end position="344"/>
    </location>
</feature>
<dbReference type="Ensembl" id="ENSELUT00000094573.1">
    <property type="protein sequence ID" value="ENSELUP00000087623.1"/>
    <property type="gene ID" value="ENSELUG00000043702.1"/>
</dbReference>
<feature type="domain" description="C2H2-type" evidence="14">
    <location>
        <begin position="485"/>
        <end position="512"/>
    </location>
</feature>
<dbReference type="SMART" id="SM00355">
    <property type="entry name" value="ZnF_C2H2"/>
    <property type="match status" value="8"/>
</dbReference>